<proteinExistence type="predicted"/>
<keyword evidence="3 5" id="KW-0863">Zinc-finger</keyword>
<keyword evidence="4" id="KW-0862">Zinc</keyword>
<sequence>MMGYGSMQPILNYFSDMSADIKKPFSCDTCGKGFHLHRSLQRHIVAMHESKTYVCKTCKKEFTQRNHLKMHNEEFHSSGRVPCSQCDKTFTTKSSLRLHIEAIHEGVRYKCSYCQKTFGQMGSLRRHLNTIHAGVPVTKETLQNSERVFGQSLDNVDHSNRNVSPNRCDSGTDDEWSSFEEPQMRKENGETIPFLKKKRIRAAPTVGRKALGFSPQPPKKLPKYYSSDDESIEGIQSIIVNRFPKYDTGESRAIAILVSLTASKAVSTC</sequence>
<feature type="region of interest" description="Disordered" evidence="6">
    <location>
        <begin position="155"/>
        <end position="183"/>
    </location>
</feature>
<dbReference type="FunFam" id="3.30.160.60:FF:000100">
    <property type="entry name" value="Zinc finger 45-like"/>
    <property type="match status" value="1"/>
</dbReference>
<evidence type="ECO:0000256" key="2">
    <source>
        <dbReference type="ARBA" id="ARBA00022737"/>
    </source>
</evidence>
<protein>
    <recommendedName>
        <fullName evidence="7">C2H2-type domain-containing protein</fullName>
    </recommendedName>
</protein>
<gene>
    <name evidence="8" type="ORF">QSP1433_LOCUS13298</name>
</gene>
<dbReference type="PANTHER" id="PTHR24409">
    <property type="entry name" value="ZINC FINGER PROTEIN 142"/>
    <property type="match status" value="1"/>
</dbReference>
<keyword evidence="2" id="KW-0677">Repeat</keyword>
<evidence type="ECO:0000256" key="3">
    <source>
        <dbReference type="ARBA" id="ARBA00022771"/>
    </source>
</evidence>
<accession>A0A7S2WN43</accession>
<dbReference type="GO" id="GO:0008270">
    <property type="term" value="F:zinc ion binding"/>
    <property type="evidence" value="ECO:0007669"/>
    <property type="project" value="UniProtKB-KW"/>
</dbReference>
<dbReference type="InterPro" id="IPR013087">
    <property type="entry name" value="Znf_C2H2_type"/>
</dbReference>
<dbReference type="GO" id="GO:0000977">
    <property type="term" value="F:RNA polymerase II transcription regulatory region sequence-specific DNA binding"/>
    <property type="evidence" value="ECO:0007669"/>
    <property type="project" value="TreeGrafter"/>
</dbReference>
<name>A0A7S2WN43_9STRA</name>
<dbReference type="PROSITE" id="PS00028">
    <property type="entry name" value="ZINC_FINGER_C2H2_1"/>
    <property type="match status" value="4"/>
</dbReference>
<keyword evidence="1" id="KW-0479">Metal-binding</keyword>
<reference evidence="8" key="1">
    <citation type="submission" date="2021-01" db="EMBL/GenBank/DDBJ databases">
        <authorList>
            <person name="Corre E."/>
            <person name="Pelletier E."/>
            <person name="Niang G."/>
            <person name="Scheremetjew M."/>
            <person name="Finn R."/>
            <person name="Kale V."/>
            <person name="Holt S."/>
            <person name="Cochrane G."/>
            <person name="Meng A."/>
            <person name="Brown T."/>
            <person name="Cohen L."/>
        </authorList>
    </citation>
    <scope>NUCLEOTIDE SEQUENCE</scope>
    <source>
        <strain evidence="8">NY070348D</strain>
    </source>
</reference>
<dbReference type="AlphaFoldDB" id="A0A7S2WN43"/>
<feature type="domain" description="C2H2-type" evidence="7">
    <location>
        <begin position="109"/>
        <end position="134"/>
    </location>
</feature>
<evidence type="ECO:0000256" key="6">
    <source>
        <dbReference type="SAM" id="MobiDB-lite"/>
    </source>
</evidence>
<dbReference type="Gene3D" id="3.30.160.60">
    <property type="entry name" value="Classic Zinc Finger"/>
    <property type="match status" value="4"/>
</dbReference>
<dbReference type="SMART" id="SM00355">
    <property type="entry name" value="ZnF_C2H2"/>
    <property type="match status" value="4"/>
</dbReference>
<evidence type="ECO:0000256" key="1">
    <source>
        <dbReference type="ARBA" id="ARBA00022723"/>
    </source>
</evidence>
<feature type="domain" description="C2H2-type" evidence="7">
    <location>
        <begin position="25"/>
        <end position="53"/>
    </location>
</feature>
<dbReference type="PANTHER" id="PTHR24409:SF295">
    <property type="entry name" value="AZ2-RELATED"/>
    <property type="match status" value="1"/>
</dbReference>
<dbReference type="Pfam" id="PF00096">
    <property type="entry name" value="zf-C2H2"/>
    <property type="match status" value="3"/>
</dbReference>
<evidence type="ECO:0000256" key="5">
    <source>
        <dbReference type="PROSITE-ProRule" id="PRU00042"/>
    </source>
</evidence>
<dbReference type="GO" id="GO:0005634">
    <property type="term" value="C:nucleus"/>
    <property type="evidence" value="ECO:0007669"/>
    <property type="project" value="TreeGrafter"/>
</dbReference>
<feature type="domain" description="C2H2-type" evidence="7">
    <location>
        <begin position="81"/>
        <end position="109"/>
    </location>
</feature>
<evidence type="ECO:0000256" key="4">
    <source>
        <dbReference type="ARBA" id="ARBA00022833"/>
    </source>
</evidence>
<dbReference type="EMBL" id="HBHK01020906">
    <property type="protein sequence ID" value="CAD9697695.1"/>
    <property type="molecule type" value="Transcribed_RNA"/>
</dbReference>
<dbReference type="GO" id="GO:0000981">
    <property type="term" value="F:DNA-binding transcription factor activity, RNA polymerase II-specific"/>
    <property type="evidence" value="ECO:0007669"/>
    <property type="project" value="TreeGrafter"/>
</dbReference>
<dbReference type="PROSITE" id="PS50157">
    <property type="entry name" value="ZINC_FINGER_C2H2_2"/>
    <property type="match status" value="4"/>
</dbReference>
<organism evidence="8">
    <name type="scientific">Mucochytrium quahogii</name>
    <dbReference type="NCBI Taxonomy" id="96639"/>
    <lineage>
        <taxon>Eukaryota</taxon>
        <taxon>Sar</taxon>
        <taxon>Stramenopiles</taxon>
        <taxon>Bigyra</taxon>
        <taxon>Labyrinthulomycetes</taxon>
        <taxon>Thraustochytrida</taxon>
        <taxon>Thraustochytriidae</taxon>
        <taxon>Mucochytrium</taxon>
    </lineage>
</organism>
<dbReference type="SUPFAM" id="SSF57667">
    <property type="entry name" value="beta-beta-alpha zinc fingers"/>
    <property type="match status" value="2"/>
</dbReference>
<feature type="domain" description="C2H2-type" evidence="7">
    <location>
        <begin position="53"/>
        <end position="81"/>
    </location>
</feature>
<evidence type="ECO:0000259" key="7">
    <source>
        <dbReference type="PROSITE" id="PS50157"/>
    </source>
</evidence>
<dbReference type="InterPro" id="IPR036236">
    <property type="entry name" value="Znf_C2H2_sf"/>
</dbReference>
<evidence type="ECO:0000313" key="8">
    <source>
        <dbReference type="EMBL" id="CAD9697695.1"/>
    </source>
</evidence>